<reference evidence="2" key="1">
    <citation type="journal article" date="2023" name="Hortic. Res.">
        <title>A chromosome-level phased genome enabling allele-level studies in sweet orange: a case study on citrus Huanglongbing tolerance.</title>
        <authorList>
            <person name="Wu B."/>
            <person name="Yu Q."/>
            <person name="Deng Z."/>
            <person name="Duan Y."/>
            <person name="Luo F."/>
            <person name="Gmitter F. Jr."/>
        </authorList>
    </citation>
    <scope>NUCLEOTIDE SEQUENCE [LARGE SCALE GENOMIC DNA]</scope>
    <source>
        <strain evidence="2">cv. Valencia</strain>
    </source>
</reference>
<evidence type="ECO:0000313" key="2">
    <source>
        <dbReference type="Proteomes" id="UP000829398"/>
    </source>
</evidence>
<accession>A0ACB8K864</accession>
<dbReference type="Proteomes" id="UP000829398">
    <property type="component" value="Chromosome 5"/>
</dbReference>
<comment type="caution">
    <text evidence="1">The sequence shown here is derived from an EMBL/GenBank/DDBJ whole genome shotgun (WGS) entry which is preliminary data.</text>
</comment>
<keyword evidence="2" id="KW-1185">Reference proteome</keyword>
<proteinExistence type="predicted"/>
<gene>
    <name evidence="1" type="ORF">KPL71_013922</name>
</gene>
<evidence type="ECO:0000313" key="1">
    <source>
        <dbReference type="EMBL" id="KAH9750576.1"/>
    </source>
</evidence>
<protein>
    <submittedName>
        <fullName evidence="1">TTF-type domain-containing protein</fullName>
    </submittedName>
</protein>
<name>A0ACB8K864_CITSI</name>
<sequence>MKLISWYALFLTWLEYSIANDATFCLPCFLFNKASGTWGKMRGKKCAFLNHVGTNPDSTHKRAKKSCEDLMNQSQHIQHVFHKYTTQDIVDNRLRVKFLIRTARYLALQDSAFRGHDESESSDNRGNFLKLLEVLVEDNKIFVDFISKAPRNAIYTSPKIQTEIFHIYSMKVRKTIREEIGDAKFCIIIDEARDKSKKEQMAIVLRFVDKDGIVRERFFGLVHVSETSVQTLKKEIYFVLYNHTLEIQNIRGQGYDSASNMRDEWNGLQALILKDCPYAYYIHYLAHLLQLTLVAVSQVVIHVHQCFTKLTSVVNIVGASCKRNDELKHAKANEIAHMIALDELETGKGLNQIGTLQRASETQWGSHFKSVYSLINMFSETCEVLINIMEDGVTYASRGDADAAYEVITSFEFVFVLHLMKNIMAITDLLSQALQCQSQDILNAMRLVSSTKNLLENVISFCKARNIDIPDMNAQYIARQGRARNKKDDFTMEQHYRVNIFYAAIDSQLQELNIRFNDSSIEIDDICQLIDKFYQDDFTDNEKIYLRVQLDHYNYNVVQDP</sequence>
<organism evidence="1 2">
    <name type="scientific">Citrus sinensis</name>
    <name type="common">Sweet orange</name>
    <name type="synonym">Citrus aurantium var. sinensis</name>
    <dbReference type="NCBI Taxonomy" id="2711"/>
    <lineage>
        <taxon>Eukaryota</taxon>
        <taxon>Viridiplantae</taxon>
        <taxon>Streptophyta</taxon>
        <taxon>Embryophyta</taxon>
        <taxon>Tracheophyta</taxon>
        <taxon>Spermatophyta</taxon>
        <taxon>Magnoliopsida</taxon>
        <taxon>eudicotyledons</taxon>
        <taxon>Gunneridae</taxon>
        <taxon>Pentapetalae</taxon>
        <taxon>rosids</taxon>
        <taxon>malvids</taxon>
        <taxon>Sapindales</taxon>
        <taxon>Rutaceae</taxon>
        <taxon>Aurantioideae</taxon>
        <taxon>Citrus</taxon>
    </lineage>
</organism>
<dbReference type="EMBL" id="CM039174">
    <property type="protein sequence ID" value="KAH9750576.1"/>
    <property type="molecule type" value="Genomic_DNA"/>
</dbReference>